<feature type="chain" id="PRO_5006404569" evidence="5">
    <location>
        <begin position="25"/>
        <end position="299"/>
    </location>
</feature>
<comment type="subcellular location">
    <subcellularLocation>
        <location evidence="1">Cell envelope</location>
    </subcellularLocation>
</comment>
<accession>A0A0R1GKH6</accession>
<sequence>MKPKLTALILLLSSWLLLLTGCQKQPTPSKGITVVTSLDFYAETAKAVLGDHGQVITLINQPNMDPHDFEPTTKTAKTVAKGQIVISNGLGYDSWLQRLLTANGKAHITNLRVGEDLWHKKAGTNEHLWYDYRTMPKLARRLAKLYSQRDPQHRKTYEANAQRYIRSLKPINRKIATLRAQSKHQKVAVSEPVFNYALTAMGYKISNQHFAKAIEDGTDPSPQDIQKLRTAIRHHKIAFFVQNTQADSKVLTNLVQLAKQSHVPVLKVTETLPAHLTYRQWMLRQYQQVARIQKGSAHD</sequence>
<evidence type="ECO:0000313" key="6">
    <source>
        <dbReference type="EMBL" id="KRK32401.1"/>
    </source>
</evidence>
<comment type="caution">
    <text evidence="6">The sequence shown here is derived from an EMBL/GenBank/DDBJ whole genome shotgun (WGS) entry which is preliminary data.</text>
</comment>
<dbReference type="OrthoDB" id="9810636at2"/>
<evidence type="ECO:0000256" key="2">
    <source>
        <dbReference type="ARBA" id="ARBA00022448"/>
    </source>
</evidence>
<dbReference type="EMBL" id="AZDA01000146">
    <property type="protein sequence ID" value="KRK32401.1"/>
    <property type="molecule type" value="Genomic_DNA"/>
</dbReference>
<dbReference type="Pfam" id="PF01297">
    <property type="entry name" value="ZnuA"/>
    <property type="match status" value="1"/>
</dbReference>
<reference evidence="6 7" key="1">
    <citation type="journal article" date="2015" name="Genome Announc.">
        <title>Expanding the biotechnology potential of lactobacilli through comparative genomics of 213 strains and associated genera.</title>
        <authorList>
            <person name="Sun Z."/>
            <person name="Harris H.M."/>
            <person name="McCann A."/>
            <person name="Guo C."/>
            <person name="Argimon S."/>
            <person name="Zhang W."/>
            <person name="Yang X."/>
            <person name="Jeffery I.B."/>
            <person name="Cooney J.C."/>
            <person name="Kagawa T.F."/>
            <person name="Liu W."/>
            <person name="Song Y."/>
            <person name="Salvetti E."/>
            <person name="Wrobel A."/>
            <person name="Rasinkangas P."/>
            <person name="Parkhill J."/>
            <person name="Rea M.C."/>
            <person name="O'Sullivan O."/>
            <person name="Ritari J."/>
            <person name="Douillard F.P."/>
            <person name="Paul Ross R."/>
            <person name="Yang R."/>
            <person name="Briner A.E."/>
            <person name="Felis G.E."/>
            <person name="de Vos W.M."/>
            <person name="Barrangou R."/>
            <person name="Klaenhammer T.R."/>
            <person name="Caufield P.W."/>
            <person name="Cui Y."/>
            <person name="Zhang H."/>
            <person name="O'Toole P.W."/>
        </authorList>
    </citation>
    <scope>NUCLEOTIDE SEQUENCE [LARGE SCALE GENOMIC DNA]</scope>
    <source>
        <strain evidence="6 7">DSM 20003</strain>
    </source>
</reference>
<dbReference type="InterPro" id="IPR050492">
    <property type="entry name" value="Bact_metal-bind_prot9"/>
</dbReference>
<protein>
    <submittedName>
        <fullName evidence="6">ABC transporter substrate-binding protein</fullName>
    </submittedName>
</protein>
<dbReference type="Proteomes" id="UP000051461">
    <property type="component" value="Unassembled WGS sequence"/>
</dbReference>
<name>A0A0R1GKH6_9LACO</name>
<keyword evidence="4 5" id="KW-0732">Signal</keyword>
<evidence type="ECO:0000256" key="4">
    <source>
        <dbReference type="ARBA" id="ARBA00022729"/>
    </source>
</evidence>
<dbReference type="RefSeq" id="WP_057905958.1">
    <property type="nucleotide sequence ID" value="NZ_AZDA01000146.1"/>
</dbReference>
<keyword evidence="7" id="KW-1185">Reference proteome</keyword>
<keyword evidence="2" id="KW-0813">Transport</keyword>
<organism evidence="6 7">
    <name type="scientific">Loigolactobacillus bifermentans DSM 20003</name>
    <dbReference type="NCBI Taxonomy" id="1423726"/>
    <lineage>
        <taxon>Bacteria</taxon>
        <taxon>Bacillati</taxon>
        <taxon>Bacillota</taxon>
        <taxon>Bacilli</taxon>
        <taxon>Lactobacillales</taxon>
        <taxon>Lactobacillaceae</taxon>
        <taxon>Loigolactobacillus</taxon>
    </lineage>
</organism>
<dbReference type="STRING" id="1423726.FC07_GL002227"/>
<gene>
    <name evidence="6" type="ORF">FC07_GL002227</name>
</gene>
<evidence type="ECO:0000313" key="7">
    <source>
        <dbReference type="Proteomes" id="UP000051461"/>
    </source>
</evidence>
<proteinExistence type="predicted"/>
<dbReference type="SUPFAM" id="SSF53807">
    <property type="entry name" value="Helical backbone' metal receptor"/>
    <property type="match status" value="1"/>
</dbReference>
<dbReference type="PANTHER" id="PTHR42953">
    <property type="entry name" value="HIGH-AFFINITY ZINC UPTAKE SYSTEM PROTEIN ZNUA-RELATED"/>
    <property type="match status" value="1"/>
</dbReference>
<dbReference type="PATRIC" id="fig|1423726.3.peg.2312"/>
<evidence type="ECO:0000256" key="3">
    <source>
        <dbReference type="ARBA" id="ARBA00022723"/>
    </source>
</evidence>
<dbReference type="InterPro" id="IPR006127">
    <property type="entry name" value="ZnuA-like"/>
</dbReference>
<dbReference type="Gene3D" id="3.40.50.1980">
    <property type="entry name" value="Nitrogenase molybdenum iron protein domain"/>
    <property type="match status" value="2"/>
</dbReference>
<keyword evidence="3" id="KW-0479">Metal-binding</keyword>
<evidence type="ECO:0000256" key="5">
    <source>
        <dbReference type="SAM" id="SignalP"/>
    </source>
</evidence>
<dbReference type="PANTHER" id="PTHR42953:SF1">
    <property type="entry name" value="METAL-BINDING PROTEIN HI_0362-RELATED"/>
    <property type="match status" value="1"/>
</dbReference>
<dbReference type="GO" id="GO:0030313">
    <property type="term" value="C:cell envelope"/>
    <property type="evidence" value="ECO:0007669"/>
    <property type="project" value="UniProtKB-SubCell"/>
</dbReference>
<dbReference type="AlphaFoldDB" id="A0A0R1GKH6"/>
<dbReference type="PROSITE" id="PS51257">
    <property type="entry name" value="PROKAR_LIPOPROTEIN"/>
    <property type="match status" value="1"/>
</dbReference>
<evidence type="ECO:0000256" key="1">
    <source>
        <dbReference type="ARBA" id="ARBA00004196"/>
    </source>
</evidence>
<dbReference type="GO" id="GO:0046872">
    <property type="term" value="F:metal ion binding"/>
    <property type="evidence" value="ECO:0007669"/>
    <property type="project" value="UniProtKB-KW"/>
</dbReference>
<dbReference type="GO" id="GO:0030001">
    <property type="term" value="P:metal ion transport"/>
    <property type="evidence" value="ECO:0007669"/>
    <property type="project" value="InterPro"/>
</dbReference>
<feature type="signal peptide" evidence="5">
    <location>
        <begin position="1"/>
        <end position="24"/>
    </location>
</feature>